<protein>
    <submittedName>
        <fullName evidence="2">Uncharacterized protein</fullName>
    </submittedName>
</protein>
<dbReference type="RefSeq" id="WP_151134816.1">
    <property type="nucleotide sequence ID" value="NZ_CP043311.1"/>
</dbReference>
<dbReference type="PROSITE" id="PS51257">
    <property type="entry name" value="PROKAR_LIPOPROTEIN"/>
    <property type="match status" value="1"/>
</dbReference>
<dbReference type="EMBL" id="CP043311">
    <property type="protein sequence ID" value="QEY63789.1"/>
    <property type="molecule type" value="Genomic_DNA"/>
</dbReference>
<reference evidence="2 3" key="1">
    <citation type="submission" date="2019-08" db="EMBL/GenBank/DDBJ databases">
        <title>Whole-genome Sequencing of e-waste polymer degrading bacterium Pseudomonas sp. strain PE08.</title>
        <authorList>
            <person name="Kirdat K."/>
            <person name="Debbarma P."/>
            <person name="Narawade N."/>
            <person name="Suyal D."/>
            <person name="Thorat V."/>
            <person name="Shouche Y."/>
            <person name="Goel R."/>
            <person name="Yadav A."/>
        </authorList>
    </citation>
    <scope>NUCLEOTIDE SEQUENCE [LARGE SCALE GENOMIC DNA]</scope>
    <source>
        <strain evidence="2 3">PE08</strain>
    </source>
</reference>
<keyword evidence="1" id="KW-0175">Coiled coil</keyword>
<dbReference type="KEGG" id="plal:FXN65_17670"/>
<gene>
    <name evidence="2" type="ORF">FXN65_17670</name>
</gene>
<feature type="coiled-coil region" evidence="1">
    <location>
        <begin position="187"/>
        <end position="254"/>
    </location>
</feature>
<accession>A0A5J6QSS6</accession>
<proteinExistence type="predicted"/>
<dbReference type="AlphaFoldDB" id="A0A5J6QSS6"/>
<keyword evidence="3" id="KW-1185">Reference proteome</keyword>
<evidence type="ECO:0000313" key="3">
    <source>
        <dbReference type="Proteomes" id="UP000327179"/>
    </source>
</evidence>
<evidence type="ECO:0000313" key="2">
    <source>
        <dbReference type="EMBL" id="QEY63789.1"/>
    </source>
</evidence>
<sequence>MSLRKIILVPFLPLALVGCNDAIDTVKNGRMKINDQYTVDQAFSNRSICDSVDWNVITDDRNRELVQYKCHITGIESYYEREKQRTRENLLSGFDMERRAAQVHLEPARMEVEAAENALNKPRPTSSVSLDSDQLNELLAQEALLTENPPSRSLQNYTGSPEVAEAAQRYFLSYVRDPASPQFAAHKQNERELLQTMEAARAKVQADIDEERARLSEVQNARGQESVAYAQQRLDRAKELYENLQNSVATKLEELDAQHAAKLKQFDDAATIESVAEVFQWVVKGEEIELVWSGLEGTYSDGQVNTFGHINRLGSLQDVYRNSAETYSDLRQKAPLM</sequence>
<dbReference type="Proteomes" id="UP000327179">
    <property type="component" value="Chromosome"/>
</dbReference>
<evidence type="ECO:0000256" key="1">
    <source>
        <dbReference type="SAM" id="Coils"/>
    </source>
</evidence>
<name>A0A5J6QSS6_9GAMM</name>
<organism evidence="2 3">
    <name type="scientific">Metapseudomonas lalkuanensis</name>
    <dbReference type="NCBI Taxonomy" id="2604832"/>
    <lineage>
        <taxon>Bacteria</taxon>
        <taxon>Pseudomonadati</taxon>
        <taxon>Pseudomonadota</taxon>
        <taxon>Gammaproteobacteria</taxon>
        <taxon>Pseudomonadales</taxon>
        <taxon>Pseudomonadaceae</taxon>
        <taxon>Metapseudomonas</taxon>
    </lineage>
</organism>